<feature type="domain" description="ABC transmembrane type-2" evidence="12">
    <location>
        <begin position="53"/>
        <end position="277"/>
    </location>
</feature>
<evidence type="ECO:0000256" key="6">
    <source>
        <dbReference type="ARBA" id="ARBA00022692"/>
    </source>
</evidence>
<dbReference type="Pfam" id="PF01061">
    <property type="entry name" value="ABC2_membrane"/>
    <property type="match status" value="1"/>
</dbReference>
<dbReference type="eggNOG" id="COG1682">
    <property type="taxonomic scope" value="Bacteria"/>
</dbReference>
<comment type="similarity">
    <text evidence="2 11">Belongs to the ABC-2 integral membrane protein family.</text>
</comment>
<dbReference type="PROSITE" id="PS51012">
    <property type="entry name" value="ABC_TM2"/>
    <property type="match status" value="1"/>
</dbReference>
<dbReference type="PANTHER" id="PTHR30413">
    <property type="entry name" value="INNER MEMBRANE TRANSPORT PERMEASE"/>
    <property type="match status" value="1"/>
</dbReference>
<dbReference type="GO" id="GO:0140359">
    <property type="term" value="F:ABC-type transporter activity"/>
    <property type="evidence" value="ECO:0007669"/>
    <property type="project" value="InterPro"/>
</dbReference>
<accession>A0A059G269</accession>
<dbReference type="Proteomes" id="UP000024942">
    <property type="component" value="Unassembled WGS sequence"/>
</dbReference>
<feature type="transmembrane region" description="Helical" evidence="11">
    <location>
        <begin position="130"/>
        <end position="158"/>
    </location>
</feature>
<evidence type="ECO:0000256" key="9">
    <source>
        <dbReference type="ARBA" id="ARBA00023047"/>
    </source>
</evidence>
<evidence type="ECO:0000313" key="14">
    <source>
        <dbReference type="Proteomes" id="UP000024942"/>
    </source>
</evidence>
<keyword evidence="5" id="KW-0762">Sugar transport</keyword>
<feature type="transmembrane region" description="Helical" evidence="11">
    <location>
        <begin position="256"/>
        <end position="274"/>
    </location>
</feature>
<keyword evidence="4 11" id="KW-1003">Cell membrane</keyword>
<keyword evidence="6 11" id="KW-0812">Transmembrane</keyword>
<feature type="transmembrane region" description="Helical" evidence="11">
    <location>
        <begin position="200"/>
        <end position="218"/>
    </location>
</feature>
<evidence type="ECO:0000256" key="8">
    <source>
        <dbReference type="ARBA" id="ARBA00022989"/>
    </source>
</evidence>
<reference evidence="13 14" key="1">
    <citation type="journal article" date="2014" name="Antonie Van Leeuwenhoek">
        <title>Hyphomonas beringensis sp. nov. and Hyphomonas chukchiensis sp. nov., isolated from surface seawater of the Bering Sea and Chukchi Sea.</title>
        <authorList>
            <person name="Li C."/>
            <person name="Lai Q."/>
            <person name="Li G."/>
            <person name="Dong C."/>
            <person name="Wang J."/>
            <person name="Liao Y."/>
            <person name="Shao Z."/>
        </authorList>
    </citation>
    <scope>NUCLEOTIDE SEQUENCE [LARGE SCALE GENOMIC DNA]</scope>
    <source>
        <strain evidence="13 14">SCH89</strain>
    </source>
</reference>
<proteinExistence type="inferred from homology"/>
<evidence type="ECO:0000256" key="4">
    <source>
        <dbReference type="ARBA" id="ARBA00022475"/>
    </source>
</evidence>
<feature type="transmembrane region" description="Helical" evidence="11">
    <location>
        <begin position="164"/>
        <end position="193"/>
    </location>
</feature>
<evidence type="ECO:0000256" key="11">
    <source>
        <dbReference type="RuleBase" id="RU361157"/>
    </source>
</evidence>
<dbReference type="InterPro" id="IPR000412">
    <property type="entry name" value="ABC_2_transport"/>
</dbReference>
<evidence type="ECO:0000256" key="2">
    <source>
        <dbReference type="ARBA" id="ARBA00007783"/>
    </source>
</evidence>
<comment type="subcellular location">
    <subcellularLocation>
        <location evidence="11">Cell inner membrane</location>
        <topology evidence="11">Multi-pass membrane protein</topology>
    </subcellularLocation>
    <subcellularLocation>
        <location evidence="1">Cell membrane</location>
        <topology evidence="1">Multi-pass membrane protein</topology>
    </subcellularLocation>
</comment>
<evidence type="ECO:0000256" key="1">
    <source>
        <dbReference type="ARBA" id="ARBA00004651"/>
    </source>
</evidence>
<evidence type="ECO:0000256" key="10">
    <source>
        <dbReference type="ARBA" id="ARBA00023136"/>
    </source>
</evidence>
<evidence type="ECO:0000313" key="13">
    <source>
        <dbReference type="EMBL" id="KCZ99523.1"/>
    </source>
</evidence>
<evidence type="ECO:0000256" key="5">
    <source>
        <dbReference type="ARBA" id="ARBA00022597"/>
    </source>
</evidence>
<dbReference type="GO" id="GO:0043190">
    <property type="term" value="C:ATP-binding cassette (ABC) transporter complex"/>
    <property type="evidence" value="ECO:0007669"/>
    <property type="project" value="InterPro"/>
</dbReference>
<keyword evidence="9" id="KW-0625">Polysaccharide transport</keyword>
<dbReference type="PRINTS" id="PR00164">
    <property type="entry name" value="ABC2TRNSPORT"/>
</dbReference>
<name>A0A059G269_9PROT</name>
<dbReference type="PATRIC" id="fig|1280953.3.peg.3956"/>
<dbReference type="GO" id="GO:0015774">
    <property type="term" value="P:polysaccharide transport"/>
    <property type="evidence" value="ECO:0007669"/>
    <property type="project" value="UniProtKB-KW"/>
</dbReference>
<keyword evidence="3 11" id="KW-0813">Transport</keyword>
<keyword evidence="7" id="KW-0972">Capsule biogenesis/degradation</keyword>
<dbReference type="AlphaFoldDB" id="A0A059G269"/>
<keyword evidence="14" id="KW-1185">Reference proteome</keyword>
<evidence type="ECO:0000259" key="12">
    <source>
        <dbReference type="PROSITE" id="PS51012"/>
    </source>
</evidence>
<feature type="transmembrane region" description="Helical" evidence="11">
    <location>
        <begin position="55"/>
        <end position="78"/>
    </location>
</feature>
<keyword evidence="8 11" id="KW-1133">Transmembrane helix</keyword>
<dbReference type="EMBL" id="ARYL01000069">
    <property type="protein sequence ID" value="KCZ99523.1"/>
    <property type="molecule type" value="Genomic_DNA"/>
</dbReference>
<dbReference type="PANTHER" id="PTHR30413:SF10">
    <property type="entry name" value="CAPSULE POLYSACCHARIDE EXPORT INNER-MEMBRANE PROTEIN CTRC"/>
    <property type="match status" value="1"/>
</dbReference>
<evidence type="ECO:0000256" key="3">
    <source>
        <dbReference type="ARBA" id="ARBA00022448"/>
    </source>
</evidence>
<dbReference type="STRING" id="1280953.HOC_19831"/>
<protein>
    <recommendedName>
        <fullName evidence="11">Transport permease protein</fullName>
    </recommendedName>
</protein>
<dbReference type="InterPro" id="IPR047817">
    <property type="entry name" value="ABC2_TM_bact-type"/>
</dbReference>
<organism evidence="13 14">
    <name type="scientific">Hyphomonas oceanitis SCH89</name>
    <dbReference type="NCBI Taxonomy" id="1280953"/>
    <lineage>
        <taxon>Bacteria</taxon>
        <taxon>Pseudomonadati</taxon>
        <taxon>Pseudomonadota</taxon>
        <taxon>Alphaproteobacteria</taxon>
        <taxon>Hyphomonadales</taxon>
        <taxon>Hyphomonadaceae</taxon>
        <taxon>Hyphomonas</taxon>
    </lineage>
</organism>
<keyword evidence="10 11" id="KW-0472">Membrane</keyword>
<gene>
    <name evidence="13" type="ORF">HOC_19831</name>
</gene>
<dbReference type="GO" id="GO:0015920">
    <property type="term" value="P:lipopolysaccharide transport"/>
    <property type="evidence" value="ECO:0007669"/>
    <property type="project" value="TreeGrafter"/>
</dbReference>
<comment type="caution">
    <text evidence="13">The sequence shown here is derived from an EMBL/GenBank/DDBJ whole genome shotgun (WGS) entry which is preliminary data.</text>
</comment>
<dbReference type="InterPro" id="IPR013525">
    <property type="entry name" value="ABC2_TM"/>
</dbReference>
<evidence type="ECO:0000256" key="7">
    <source>
        <dbReference type="ARBA" id="ARBA00022903"/>
    </source>
</evidence>
<feature type="transmembrane region" description="Helical" evidence="11">
    <location>
        <begin position="90"/>
        <end position="109"/>
    </location>
</feature>
<sequence>MLDLADFQVHEKITYKVFSEMMIGHASSAWRYRQFILSSIRGELKGRFASSKMGALWHILNPLAMAAIYALVLSKILGAKVGGVENDAAYAIYLMAGIASWGLFTEITLRCLNIFLEYSNTMKKIAFPRVALPLIVLGGALINHLLLLAASVMVFAFFSHFPSLPWIALPVGIILTAAFAFGLGIILGVLNVFVRDVGQFMLVVLQLWFWLTPIVYPFHVLPDAMQTIISYNPMLPVVQFYQDIMLYNKWPDFVSLQYPATLSIVLLLVAVFLFRRASPEIVDVL</sequence>